<reference evidence="2 3" key="1">
    <citation type="journal article" date="2016" name="Nat. Commun.">
        <title>Thousands of microbial genomes shed light on interconnected biogeochemical processes in an aquifer system.</title>
        <authorList>
            <person name="Anantharaman K."/>
            <person name="Brown C.T."/>
            <person name="Hug L.A."/>
            <person name="Sharon I."/>
            <person name="Castelle C.J."/>
            <person name="Probst A.J."/>
            <person name="Thomas B.C."/>
            <person name="Singh A."/>
            <person name="Wilkins M.J."/>
            <person name="Karaoz U."/>
            <person name="Brodie E.L."/>
            <person name="Williams K.H."/>
            <person name="Hubbard S.S."/>
            <person name="Banfield J.F."/>
        </authorList>
    </citation>
    <scope>NUCLEOTIDE SEQUENCE [LARGE SCALE GENOMIC DNA]</scope>
</reference>
<dbReference type="Proteomes" id="UP000178450">
    <property type="component" value="Unassembled WGS sequence"/>
</dbReference>
<evidence type="ECO:0000313" key="2">
    <source>
        <dbReference type="EMBL" id="OGK66405.1"/>
    </source>
</evidence>
<dbReference type="Pfam" id="PF00583">
    <property type="entry name" value="Acetyltransf_1"/>
    <property type="match status" value="1"/>
</dbReference>
<accession>A0A1F7KEX3</accession>
<comment type="caution">
    <text evidence="2">The sequence shown here is derived from an EMBL/GenBank/DDBJ whole genome shotgun (WGS) entry which is preliminary data.</text>
</comment>
<evidence type="ECO:0000259" key="1">
    <source>
        <dbReference type="Pfam" id="PF00583"/>
    </source>
</evidence>
<dbReference type="GO" id="GO:0016747">
    <property type="term" value="F:acyltransferase activity, transferring groups other than amino-acyl groups"/>
    <property type="evidence" value="ECO:0007669"/>
    <property type="project" value="InterPro"/>
</dbReference>
<feature type="domain" description="N-acetyltransferase" evidence="1">
    <location>
        <begin position="57"/>
        <end position="162"/>
    </location>
</feature>
<dbReference type="InterPro" id="IPR016181">
    <property type="entry name" value="Acyl_CoA_acyltransferase"/>
</dbReference>
<sequence>MINQIENSHFTNKPELKAKLQYLKDCWLFLPEQIKNLPKELINNWAQQISSQIDQLSHGHMFACPVEEVQADLIQGMAMALTSPDQKQVLSFIKKMAWPNSHGTACWEVGSLFTVPSVQNLGVGRYMVNAFCKHSALMSVSEPVISVVTTDNTPSLAVFRACQWAEIQPATEECVNFSAYDVNGANIFDNWGLPSSVFVLPKLSVKKTT</sequence>
<protein>
    <recommendedName>
        <fullName evidence="1">N-acetyltransferase domain-containing protein</fullName>
    </recommendedName>
</protein>
<dbReference type="AlphaFoldDB" id="A0A1F7KEX3"/>
<gene>
    <name evidence="2" type="ORF">A2209_01480</name>
</gene>
<evidence type="ECO:0000313" key="3">
    <source>
        <dbReference type="Proteomes" id="UP000178450"/>
    </source>
</evidence>
<organism evidence="2 3">
    <name type="scientific">Candidatus Roizmanbacteria bacterium RIFOXYA1_FULL_41_12</name>
    <dbReference type="NCBI Taxonomy" id="1802082"/>
    <lineage>
        <taxon>Bacteria</taxon>
        <taxon>Candidatus Roizmaniibacteriota</taxon>
    </lineage>
</organism>
<name>A0A1F7KEX3_9BACT</name>
<dbReference type="SUPFAM" id="SSF55729">
    <property type="entry name" value="Acyl-CoA N-acyltransferases (Nat)"/>
    <property type="match status" value="1"/>
</dbReference>
<dbReference type="Gene3D" id="3.40.630.30">
    <property type="match status" value="1"/>
</dbReference>
<dbReference type="EMBL" id="MGBG01000007">
    <property type="protein sequence ID" value="OGK66405.1"/>
    <property type="molecule type" value="Genomic_DNA"/>
</dbReference>
<proteinExistence type="predicted"/>
<dbReference type="InterPro" id="IPR000182">
    <property type="entry name" value="GNAT_dom"/>
</dbReference>